<dbReference type="AlphaFoldDB" id="A0A022RGC1"/>
<dbReference type="STRING" id="4155.A0A022RGC1"/>
<keyword evidence="1" id="KW-0472">Membrane</keyword>
<reference evidence="2 3" key="1">
    <citation type="journal article" date="2013" name="Proc. Natl. Acad. Sci. U.S.A.">
        <title>Fine-scale variation in meiotic recombination in Mimulus inferred from population shotgun sequencing.</title>
        <authorList>
            <person name="Hellsten U."/>
            <person name="Wright K.M."/>
            <person name="Jenkins J."/>
            <person name="Shu S."/>
            <person name="Yuan Y."/>
            <person name="Wessler S.R."/>
            <person name="Schmutz J."/>
            <person name="Willis J.H."/>
            <person name="Rokhsar D.S."/>
        </authorList>
    </citation>
    <scope>NUCLEOTIDE SEQUENCE [LARGE SCALE GENOMIC DNA]</scope>
    <source>
        <strain evidence="3">cv. DUN x IM62</strain>
    </source>
</reference>
<dbReference type="EMBL" id="KI630460">
    <property type="protein sequence ID" value="EYU39044.1"/>
    <property type="molecule type" value="Genomic_DNA"/>
</dbReference>
<gene>
    <name evidence="2" type="ORF">MIMGU_mgv1a0114082mg</name>
</gene>
<organism evidence="2 3">
    <name type="scientific">Erythranthe guttata</name>
    <name type="common">Yellow monkey flower</name>
    <name type="synonym">Mimulus guttatus</name>
    <dbReference type="NCBI Taxonomy" id="4155"/>
    <lineage>
        <taxon>Eukaryota</taxon>
        <taxon>Viridiplantae</taxon>
        <taxon>Streptophyta</taxon>
        <taxon>Embryophyta</taxon>
        <taxon>Tracheophyta</taxon>
        <taxon>Spermatophyta</taxon>
        <taxon>Magnoliopsida</taxon>
        <taxon>eudicotyledons</taxon>
        <taxon>Gunneridae</taxon>
        <taxon>Pentapetalae</taxon>
        <taxon>asterids</taxon>
        <taxon>lamiids</taxon>
        <taxon>Lamiales</taxon>
        <taxon>Phrymaceae</taxon>
        <taxon>Erythranthe</taxon>
    </lineage>
</organism>
<keyword evidence="3" id="KW-1185">Reference proteome</keyword>
<protein>
    <submittedName>
        <fullName evidence="2">Uncharacterized protein</fullName>
    </submittedName>
</protein>
<feature type="non-terminal residue" evidence="2">
    <location>
        <position position="1"/>
    </location>
</feature>
<dbReference type="PANTHER" id="PTHR46431:SF7">
    <property type="entry name" value="SNARE ASSOCIATED GOLGI PROTEIN FAMILY"/>
    <property type="match status" value="1"/>
</dbReference>
<keyword evidence="1" id="KW-0812">Transmembrane</keyword>
<name>A0A022RGC1_ERYGU</name>
<sequence>GILIKTLANASHEGRSLSAPQIVLNAIGFSITVIVTILITLYAKRRIKELQMQEELLLQ</sequence>
<feature type="transmembrane region" description="Helical" evidence="1">
    <location>
        <begin position="22"/>
        <end position="43"/>
    </location>
</feature>
<keyword evidence="1" id="KW-1133">Transmembrane helix</keyword>
<accession>A0A022RGC1</accession>
<dbReference type="Proteomes" id="UP000030748">
    <property type="component" value="Unassembled WGS sequence"/>
</dbReference>
<proteinExistence type="predicted"/>
<evidence type="ECO:0000313" key="2">
    <source>
        <dbReference type="EMBL" id="EYU39044.1"/>
    </source>
</evidence>
<dbReference type="PANTHER" id="PTHR46431">
    <property type="entry name" value="EXPRESSED PROTEIN"/>
    <property type="match status" value="1"/>
</dbReference>
<evidence type="ECO:0000313" key="3">
    <source>
        <dbReference type="Proteomes" id="UP000030748"/>
    </source>
</evidence>
<evidence type="ECO:0000256" key="1">
    <source>
        <dbReference type="SAM" id="Phobius"/>
    </source>
</evidence>